<sequence length="196" mass="22016">MVMARIFGRIVLCNIRQIANIRIYPSLLVRTSPYVCFNKRFSSNVERHEFQAETRNLIDIVAKSLYSNSEVFIRELISNASDALEKRRFAELSGQLGEGPNEIRITTDEVNRSITFEDSGIGMDRSDLLECLGTIAKSGSKEFIEKNKDNAEAVIGQFGVGFYSSFMVADSVIVTTRKIGAPDENGLKWIWNGCVF</sequence>
<dbReference type="PRINTS" id="PR00775">
    <property type="entry name" value="HEATSHOCK90"/>
</dbReference>
<dbReference type="PANTHER" id="PTHR11528">
    <property type="entry name" value="HEAT SHOCK PROTEIN 90 FAMILY MEMBER"/>
    <property type="match status" value="1"/>
</dbReference>
<reference evidence="6" key="2">
    <citation type="journal article" date="2016" name="Sci. Rep.">
        <title>Dictyocaulus viviparus genome, variome and transcriptome elucidate lungworm biology and support future intervention.</title>
        <authorList>
            <person name="McNulty S.N."/>
            <person name="Strube C."/>
            <person name="Rosa B.A."/>
            <person name="Martin J.C."/>
            <person name="Tyagi R."/>
            <person name="Choi Y.J."/>
            <person name="Wang Q."/>
            <person name="Hallsworth Pepin K."/>
            <person name="Zhang X."/>
            <person name="Ozersky P."/>
            <person name="Wilson R.K."/>
            <person name="Sternberg P.W."/>
            <person name="Gasser R.B."/>
            <person name="Mitreva M."/>
        </authorList>
    </citation>
    <scope>NUCLEOTIDE SEQUENCE [LARGE SCALE GENOMIC DNA]</scope>
    <source>
        <strain evidence="6">HannoverDv2000</strain>
    </source>
</reference>
<dbReference type="GO" id="GO:0051082">
    <property type="term" value="F:unfolded protein binding"/>
    <property type="evidence" value="ECO:0007669"/>
    <property type="project" value="InterPro"/>
</dbReference>
<evidence type="ECO:0000256" key="4">
    <source>
        <dbReference type="ARBA" id="ARBA00023186"/>
    </source>
</evidence>
<keyword evidence="6" id="KW-1185">Reference proteome</keyword>
<proteinExistence type="inferred from homology"/>
<dbReference type="InterPro" id="IPR020575">
    <property type="entry name" value="Hsp90_N"/>
</dbReference>
<dbReference type="GO" id="GO:0016887">
    <property type="term" value="F:ATP hydrolysis activity"/>
    <property type="evidence" value="ECO:0007669"/>
    <property type="project" value="InterPro"/>
</dbReference>
<dbReference type="Pfam" id="PF13589">
    <property type="entry name" value="HATPase_c_3"/>
    <property type="match status" value="1"/>
</dbReference>
<comment type="similarity">
    <text evidence="1">Belongs to the heat shock protein 90 family.</text>
</comment>
<evidence type="ECO:0000313" key="5">
    <source>
        <dbReference type="EMBL" id="KJH44193.1"/>
    </source>
</evidence>
<dbReference type="InterPro" id="IPR001404">
    <property type="entry name" value="Hsp90_fam"/>
</dbReference>
<dbReference type="OrthoDB" id="28737at2759"/>
<evidence type="ECO:0000256" key="2">
    <source>
        <dbReference type="ARBA" id="ARBA00022741"/>
    </source>
</evidence>
<dbReference type="Proteomes" id="UP000053766">
    <property type="component" value="Unassembled WGS sequence"/>
</dbReference>
<reference evidence="5 6" key="1">
    <citation type="submission" date="2013-11" db="EMBL/GenBank/DDBJ databases">
        <title>Draft genome of the bovine lungworm Dictyocaulus viviparus.</title>
        <authorList>
            <person name="Mitreva M."/>
        </authorList>
    </citation>
    <scope>NUCLEOTIDE SEQUENCE [LARGE SCALE GENOMIC DNA]</scope>
    <source>
        <strain evidence="5 6">HannoverDv2000</strain>
    </source>
</reference>
<name>A0A0D8XHX0_DICVI</name>
<organism evidence="5 6">
    <name type="scientific">Dictyocaulus viviparus</name>
    <name type="common">Bovine lungworm</name>
    <dbReference type="NCBI Taxonomy" id="29172"/>
    <lineage>
        <taxon>Eukaryota</taxon>
        <taxon>Metazoa</taxon>
        <taxon>Ecdysozoa</taxon>
        <taxon>Nematoda</taxon>
        <taxon>Chromadorea</taxon>
        <taxon>Rhabditida</taxon>
        <taxon>Rhabditina</taxon>
        <taxon>Rhabditomorpha</taxon>
        <taxon>Strongyloidea</taxon>
        <taxon>Metastrongylidae</taxon>
        <taxon>Dictyocaulus</taxon>
    </lineage>
</organism>
<dbReference type="EMBL" id="KN716492">
    <property type="protein sequence ID" value="KJH44193.1"/>
    <property type="molecule type" value="Genomic_DNA"/>
</dbReference>
<evidence type="ECO:0000256" key="1">
    <source>
        <dbReference type="ARBA" id="ARBA00008239"/>
    </source>
</evidence>
<dbReference type="AlphaFoldDB" id="A0A0D8XHX0"/>
<dbReference type="SUPFAM" id="SSF55874">
    <property type="entry name" value="ATPase domain of HSP90 chaperone/DNA topoisomerase II/histidine kinase"/>
    <property type="match status" value="1"/>
</dbReference>
<accession>A0A0D8XHX0</accession>
<dbReference type="InterPro" id="IPR036890">
    <property type="entry name" value="HATPase_C_sf"/>
</dbReference>
<dbReference type="GO" id="GO:0140662">
    <property type="term" value="F:ATP-dependent protein folding chaperone"/>
    <property type="evidence" value="ECO:0007669"/>
    <property type="project" value="InterPro"/>
</dbReference>
<evidence type="ECO:0000313" key="6">
    <source>
        <dbReference type="Proteomes" id="UP000053766"/>
    </source>
</evidence>
<keyword evidence="2" id="KW-0547">Nucleotide-binding</keyword>
<protein>
    <recommendedName>
        <fullName evidence="7">ATPase/histidine kinase/DNA gyrase B/HSP90 domain protein</fullName>
    </recommendedName>
</protein>
<keyword evidence="3" id="KW-0067">ATP-binding</keyword>
<dbReference type="Gene3D" id="3.30.565.10">
    <property type="entry name" value="Histidine kinase-like ATPase, C-terminal domain"/>
    <property type="match status" value="1"/>
</dbReference>
<gene>
    <name evidence="5" type="ORF">DICVIV_09794</name>
</gene>
<evidence type="ECO:0008006" key="7">
    <source>
        <dbReference type="Google" id="ProtNLM"/>
    </source>
</evidence>
<dbReference type="STRING" id="29172.A0A0D8XHX0"/>
<dbReference type="GO" id="GO:0005524">
    <property type="term" value="F:ATP binding"/>
    <property type="evidence" value="ECO:0007669"/>
    <property type="project" value="UniProtKB-KW"/>
</dbReference>
<keyword evidence="4" id="KW-0143">Chaperone</keyword>
<evidence type="ECO:0000256" key="3">
    <source>
        <dbReference type="ARBA" id="ARBA00022840"/>
    </source>
</evidence>